<dbReference type="Gene3D" id="3.30.450.180">
    <property type="match status" value="1"/>
</dbReference>
<dbReference type="Pfam" id="PF13560">
    <property type="entry name" value="HTH_31"/>
    <property type="match status" value="1"/>
</dbReference>
<dbReference type="PANTHER" id="PTHR35010">
    <property type="entry name" value="BLL4672 PROTEIN-RELATED"/>
    <property type="match status" value="1"/>
</dbReference>
<dbReference type="GO" id="GO:0003677">
    <property type="term" value="F:DNA binding"/>
    <property type="evidence" value="ECO:0007669"/>
    <property type="project" value="InterPro"/>
</dbReference>
<protein>
    <recommendedName>
        <fullName evidence="1">HTH cro/C1-type domain-containing protein</fullName>
    </recommendedName>
</protein>
<dbReference type="AlphaFoldDB" id="A0A7K0DLR2"/>
<reference evidence="2 3" key="1">
    <citation type="submission" date="2019-10" db="EMBL/GenBank/DDBJ databases">
        <title>Nocardia macrotermitis sp. nov. and Nocardia aurantia sp. nov., isolated from the gut of fungus growing-termite Macrotermes natalensis.</title>
        <authorList>
            <person name="Benndorf R."/>
            <person name="Schwitalla J."/>
            <person name="Martin K."/>
            <person name="De Beer W."/>
            <person name="Kaster A.-K."/>
            <person name="Vollmers J."/>
            <person name="Poulsen M."/>
            <person name="Beemelmanns C."/>
        </authorList>
    </citation>
    <scope>NUCLEOTIDE SEQUENCE [LARGE SCALE GENOMIC DNA]</scope>
    <source>
        <strain evidence="2 3">RB56</strain>
    </source>
</reference>
<name>A0A7K0DLR2_9NOCA</name>
<dbReference type="SUPFAM" id="SSF47413">
    <property type="entry name" value="lambda repressor-like DNA-binding domains"/>
    <property type="match status" value="1"/>
</dbReference>
<evidence type="ECO:0000313" key="2">
    <source>
        <dbReference type="EMBL" id="MQY26628.1"/>
    </source>
</evidence>
<comment type="caution">
    <text evidence="2">The sequence shown here is derived from an EMBL/GenBank/DDBJ whole genome shotgun (WGS) entry which is preliminary data.</text>
</comment>
<sequence>MSTAGHETELGSFLRAMRNRTRPEEIGLPVAGRRRTPGLRRQEVAELAAVSIDWYIRLEQGRVGAPGSAVLDGIADALRLSAAERTHLHLIARGEAPPPVHTPAAVRSSLRVILDGLVALPGYVVDHRFDVLACNEAAVALFGTGFGTGLAANTARTLFLDPVVRRTHLDWDRIARETLGNLRVNLARYPGDAGLRALIDELNGASAEFATWWRDHTVRERAHGTKTIRHPDVGDLTVAYDNFAAQDDSGQTLVVVTPVDDIATRALHALITAHRGAAHLPAAG</sequence>
<dbReference type="Gene3D" id="1.10.260.40">
    <property type="entry name" value="lambda repressor-like DNA-binding domains"/>
    <property type="match status" value="1"/>
</dbReference>
<dbReference type="RefSeq" id="WP_319942830.1">
    <property type="nucleotide sequence ID" value="NZ_WEGI01000004.1"/>
</dbReference>
<dbReference type="Proteomes" id="UP000431401">
    <property type="component" value="Unassembled WGS sequence"/>
</dbReference>
<evidence type="ECO:0000313" key="3">
    <source>
        <dbReference type="Proteomes" id="UP000431401"/>
    </source>
</evidence>
<dbReference type="PANTHER" id="PTHR35010:SF2">
    <property type="entry name" value="BLL4672 PROTEIN"/>
    <property type="match status" value="1"/>
</dbReference>
<dbReference type="SMART" id="SM00530">
    <property type="entry name" value="HTH_XRE"/>
    <property type="match status" value="1"/>
</dbReference>
<dbReference type="InterPro" id="IPR001387">
    <property type="entry name" value="Cro/C1-type_HTH"/>
</dbReference>
<evidence type="ECO:0000259" key="1">
    <source>
        <dbReference type="SMART" id="SM00530"/>
    </source>
</evidence>
<accession>A0A7K0DLR2</accession>
<feature type="domain" description="HTH cro/C1-type" evidence="1">
    <location>
        <begin position="13"/>
        <end position="85"/>
    </location>
</feature>
<dbReference type="EMBL" id="WEGI01000004">
    <property type="protein sequence ID" value="MQY26628.1"/>
    <property type="molecule type" value="Genomic_DNA"/>
</dbReference>
<dbReference type="InterPro" id="IPR010982">
    <property type="entry name" value="Lambda_DNA-bd_dom_sf"/>
</dbReference>
<dbReference type="InterPro" id="IPR041413">
    <property type="entry name" value="MLTR_LBD"/>
</dbReference>
<gene>
    <name evidence="2" type="ORF">NRB56_21990</name>
</gene>
<dbReference type="CDD" id="cd00093">
    <property type="entry name" value="HTH_XRE"/>
    <property type="match status" value="1"/>
</dbReference>
<dbReference type="Pfam" id="PF17765">
    <property type="entry name" value="MLTR_LBD"/>
    <property type="match status" value="1"/>
</dbReference>
<keyword evidence="3" id="KW-1185">Reference proteome</keyword>
<proteinExistence type="predicted"/>
<organism evidence="2 3">
    <name type="scientific">Nocardia aurantia</name>
    <dbReference type="NCBI Taxonomy" id="2585199"/>
    <lineage>
        <taxon>Bacteria</taxon>
        <taxon>Bacillati</taxon>
        <taxon>Actinomycetota</taxon>
        <taxon>Actinomycetes</taxon>
        <taxon>Mycobacteriales</taxon>
        <taxon>Nocardiaceae</taxon>
        <taxon>Nocardia</taxon>
    </lineage>
</organism>